<dbReference type="PANTHER" id="PTHR10159">
    <property type="entry name" value="DUAL SPECIFICITY PROTEIN PHOSPHATASE"/>
    <property type="match status" value="1"/>
</dbReference>
<protein>
    <recommendedName>
        <fullName evidence="2">protein-tyrosine-phosphatase</fullName>
        <ecNumber evidence="2">3.1.3.48</ecNumber>
    </recommendedName>
</protein>
<dbReference type="PROSITE" id="PS50056">
    <property type="entry name" value="TYR_PHOSPHATASE_2"/>
    <property type="match status" value="1"/>
</dbReference>
<evidence type="ECO:0000313" key="7">
    <source>
        <dbReference type="EMBL" id="KAK0544748.1"/>
    </source>
</evidence>
<keyword evidence="4" id="KW-0904">Protein phosphatase</keyword>
<dbReference type="GO" id="GO:0033550">
    <property type="term" value="F:MAP kinase tyrosine phosphatase activity"/>
    <property type="evidence" value="ECO:0007669"/>
    <property type="project" value="TreeGrafter"/>
</dbReference>
<reference evidence="7" key="1">
    <citation type="journal article" date="2023" name="PhytoFront">
        <title>Draft Genome Resources of Seven Strains of Tilletia horrida, Causal Agent of Kernel Smut of Rice.</title>
        <authorList>
            <person name="Khanal S."/>
            <person name="Antony Babu S."/>
            <person name="Zhou X.G."/>
        </authorList>
    </citation>
    <scope>NUCLEOTIDE SEQUENCE</scope>
    <source>
        <strain evidence="7">TX6</strain>
    </source>
</reference>
<feature type="region of interest" description="Disordered" evidence="5">
    <location>
        <begin position="1333"/>
        <end position="1461"/>
    </location>
</feature>
<dbReference type="InterPro" id="IPR020422">
    <property type="entry name" value="TYR_PHOSPHATASE_DUAL_dom"/>
</dbReference>
<feature type="compositionally biased region" description="Polar residues" evidence="5">
    <location>
        <begin position="1289"/>
        <end position="1301"/>
    </location>
</feature>
<feature type="compositionally biased region" description="Polar residues" evidence="5">
    <location>
        <begin position="315"/>
        <end position="362"/>
    </location>
</feature>
<proteinExistence type="inferred from homology"/>
<organism evidence="7 8">
    <name type="scientific">Tilletia horrida</name>
    <dbReference type="NCBI Taxonomy" id="155126"/>
    <lineage>
        <taxon>Eukaryota</taxon>
        <taxon>Fungi</taxon>
        <taxon>Dikarya</taxon>
        <taxon>Basidiomycota</taxon>
        <taxon>Ustilaginomycotina</taxon>
        <taxon>Exobasidiomycetes</taxon>
        <taxon>Tilletiales</taxon>
        <taxon>Tilletiaceae</taxon>
        <taxon>Tilletia</taxon>
    </lineage>
</organism>
<dbReference type="GO" id="GO:0043409">
    <property type="term" value="P:negative regulation of MAPK cascade"/>
    <property type="evidence" value="ECO:0007669"/>
    <property type="project" value="TreeGrafter"/>
</dbReference>
<feature type="compositionally biased region" description="Polar residues" evidence="5">
    <location>
        <begin position="815"/>
        <end position="840"/>
    </location>
</feature>
<dbReference type="InterPro" id="IPR029021">
    <property type="entry name" value="Prot-tyrosine_phosphatase-like"/>
</dbReference>
<feature type="compositionally biased region" description="Low complexity" evidence="5">
    <location>
        <begin position="715"/>
        <end position="726"/>
    </location>
</feature>
<feature type="region of interest" description="Disordered" evidence="5">
    <location>
        <begin position="1257"/>
        <end position="1318"/>
    </location>
</feature>
<evidence type="ECO:0000256" key="3">
    <source>
        <dbReference type="ARBA" id="ARBA00022801"/>
    </source>
</evidence>
<evidence type="ECO:0000256" key="1">
    <source>
        <dbReference type="ARBA" id="ARBA00008601"/>
    </source>
</evidence>
<feature type="region of interest" description="Disordered" evidence="5">
    <location>
        <begin position="501"/>
        <end position="526"/>
    </location>
</feature>
<dbReference type="EMBL" id="JAPDMZ010000265">
    <property type="protein sequence ID" value="KAK0544748.1"/>
    <property type="molecule type" value="Genomic_DNA"/>
</dbReference>
<name>A0AAN6JR62_9BASI</name>
<feature type="compositionally biased region" description="Polar residues" evidence="5">
    <location>
        <begin position="1"/>
        <end position="21"/>
    </location>
</feature>
<dbReference type="InterPro" id="IPR016130">
    <property type="entry name" value="Tyr_Pase_AS"/>
</dbReference>
<dbReference type="EC" id="3.1.3.48" evidence="2"/>
<evidence type="ECO:0000256" key="4">
    <source>
        <dbReference type="ARBA" id="ARBA00022912"/>
    </source>
</evidence>
<dbReference type="GO" id="GO:0008330">
    <property type="term" value="F:protein tyrosine/threonine phosphatase activity"/>
    <property type="evidence" value="ECO:0007669"/>
    <property type="project" value="TreeGrafter"/>
</dbReference>
<accession>A0AAN6JR62</accession>
<evidence type="ECO:0000313" key="8">
    <source>
        <dbReference type="Proteomes" id="UP001176517"/>
    </source>
</evidence>
<dbReference type="Proteomes" id="UP001176517">
    <property type="component" value="Unassembled WGS sequence"/>
</dbReference>
<feature type="domain" description="Tyrosine specific protein phosphatases" evidence="6">
    <location>
        <begin position="1013"/>
        <end position="1059"/>
    </location>
</feature>
<feature type="region of interest" description="Disordered" evidence="5">
    <location>
        <begin position="1183"/>
        <end position="1209"/>
    </location>
</feature>
<feature type="compositionally biased region" description="Polar residues" evidence="5">
    <location>
        <begin position="873"/>
        <end position="898"/>
    </location>
</feature>
<dbReference type="PROSITE" id="PS00383">
    <property type="entry name" value="TYR_PHOSPHATASE_1"/>
    <property type="match status" value="1"/>
</dbReference>
<feature type="compositionally biased region" description="Low complexity" evidence="5">
    <location>
        <begin position="459"/>
        <end position="480"/>
    </location>
</feature>
<comment type="caution">
    <text evidence="7">The sequence shown here is derived from an EMBL/GenBank/DDBJ whole genome shotgun (WGS) entry which is preliminary data.</text>
</comment>
<evidence type="ECO:0000259" key="6">
    <source>
        <dbReference type="PROSITE" id="PS50056"/>
    </source>
</evidence>
<keyword evidence="8" id="KW-1185">Reference proteome</keyword>
<evidence type="ECO:0000256" key="2">
    <source>
        <dbReference type="ARBA" id="ARBA00013064"/>
    </source>
</evidence>
<evidence type="ECO:0000256" key="5">
    <source>
        <dbReference type="SAM" id="MobiDB-lite"/>
    </source>
</evidence>
<dbReference type="Pfam" id="PF00782">
    <property type="entry name" value="DSPc"/>
    <property type="match status" value="1"/>
</dbReference>
<feature type="region of interest" description="Disordered" evidence="5">
    <location>
        <begin position="305"/>
        <end position="480"/>
    </location>
</feature>
<feature type="region of interest" description="Disordered" evidence="5">
    <location>
        <begin position="1"/>
        <end position="189"/>
    </location>
</feature>
<feature type="compositionally biased region" description="Low complexity" evidence="5">
    <location>
        <begin position="172"/>
        <end position="189"/>
    </location>
</feature>
<keyword evidence="3 7" id="KW-0378">Hydrolase</keyword>
<comment type="similarity">
    <text evidence="1">Belongs to the protein-tyrosine phosphatase family. Non-receptor class dual specificity subfamily.</text>
</comment>
<feature type="compositionally biased region" description="Polar residues" evidence="5">
    <location>
        <begin position="1396"/>
        <end position="1405"/>
    </location>
</feature>
<dbReference type="InterPro" id="IPR000387">
    <property type="entry name" value="Tyr_Pase_dom"/>
</dbReference>
<feature type="compositionally biased region" description="Polar residues" evidence="5">
    <location>
        <begin position="1356"/>
        <end position="1367"/>
    </location>
</feature>
<feature type="compositionally biased region" description="Low complexity" evidence="5">
    <location>
        <begin position="852"/>
        <end position="861"/>
    </location>
</feature>
<dbReference type="GO" id="GO:0005737">
    <property type="term" value="C:cytoplasm"/>
    <property type="evidence" value="ECO:0007669"/>
    <property type="project" value="TreeGrafter"/>
</dbReference>
<dbReference type="GO" id="GO:0017017">
    <property type="term" value="F:MAP kinase tyrosine/serine/threonine phosphatase activity"/>
    <property type="evidence" value="ECO:0007669"/>
    <property type="project" value="TreeGrafter"/>
</dbReference>
<dbReference type="InterPro" id="IPR000340">
    <property type="entry name" value="Dual-sp_phosphatase_cat-dom"/>
</dbReference>
<dbReference type="PANTHER" id="PTHR10159:SF519">
    <property type="entry name" value="DUAL SPECIFICITY PROTEIN PHOSPHATASE MPK3"/>
    <property type="match status" value="1"/>
</dbReference>
<dbReference type="SMART" id="SM00195">
    <property type="entry name" value="DSPc"/>
    <property type="match status" value="1"/>
</dbReference>
<feature type="compositionally biased region" description="Polar residues" evidence="5">
    <location>
        <begin position="119"/>
        <end position="139"/>
    </location>
</feature>
<gene>
    <name evidence="7" type="primary">CPP1</name>
    <name evidence="7" type="ORF">OC846_005947</name>
</gene>
<feature type="compositionally biased region" description="Acidic residues" evidence="5">
    <location>
        <begin position="906"/>
        <end position="921"/>
    </location>
</feature>
<dbReference type="Gene3D" id="3.90.190.10">
    <property type="entry name" value="Protein tyrosine phosphatase superfamily"/>
    <property type="match status" value="2"/>
</dbReference>
<feature type="region of interest" description="Disordered" evidence="5">
    <location>
        <begin position="709"/>
        <end position="924"/>
    </location>
</feature>
<dbReference type="SUPFAM" id="SSF52799">
    <property type="entry name" value="(Phosphotyrosine protein) phosphatases II"/>
    <property type="match status" value="1"/>
</dbReference>
<sequence length="1487" mass="155372">MLATLSPSFTSATPTAPNPASTHHHSLPPTPTIALDLGSHSPRGRPGGHISSHHFFLTPTLPSARLNGSASRIGPGLPRSPASTSSHLFPSRTGAGLLKRARSSSHSVTSPRLVPLPDQQENVRYQPRRPSSATRTASCVTADPSRARSPQSSSPERKRRASCELDTPDSPPSASASQHSHSSRNASFSETFLRLRTNNLPPESFSEASSSAGSVSSLLFSQTLSDSPKRRKLELPAFVSSLATGEQTPDSASSSSATSVISYEDCFGAGNIDAGLALELNTDSNTSRLPAPRSQLANCITSAVSSPATPPVLDTTMTQPGDSALPSDNMSSASGSGQAPTRQSVQAITTSMPSMAPSTNIMPPTPDTSVPVGPEPVLLTGMPSASASRMNAVDGTLGLPPQPSSRKARPKRLNLVPPGSSHSARSRFGGGEGDSAGQNQGEDEDWDPKAASNKNGIRSVPVSPSLLIPSSHSSGSDATSAKLAARGLGLGGIVVSTPEPPLDPVKDLSSTLRGAPRRRPSMPFRTSAASAVSVASSSCSGGTGGGIAPVGRVQTGGVRPKLPLLSIQTDAQTLGPSSRIHSTNSGGAVSAVEKGGAGAASSAAAASRVPEAYRDPSEHILSGKGSTMQHARSVYAAGPVEILPGLFLGDEHNARDAERLSELNITTILDVAKETTLPVAVDGEDSPDDGPANAQLKLDLVFAIPLRTPRRESSSARASVSRSSSSGEGATVVSGTTTYRSPELSFQPPPSAQPSSMGFFSPSSQKTPVTAYFTPPSTAYPRHLPNEVSDAAAPTPKKSNAPPPAVSDADKTPYLRNTLSTPNLNRQGSKSRANSGTVSRRNTKSNRRGGESDSPSSGSEDILMEDDEEERTSVSSKPTSPETTPEITGHRANSSSTSHSRREADEAAMDVDQEGGEADDDNTLRLHDHRGKSVWLPENAIALTIPPSPFSGRAKETRYIKLPWTHDETDLAASGGGFTQGCAIIADALGIPPRLTHNGGVRKNRIASNSASDNFVPRAPKLIRGGGEADSGKPREGVLVHCQCGVSRSATLVIAFVMQAAALVYDFEGLNSLTGMHDCYNLVKEKSASISPNCSLIYQLVEWERYLSKEASKLREASAKLSQGNAADAVGVRGWSSEVIGEEEWSRMRMEEERKEAAEEEAIRQARLEEALQAARRKVAEEAEAANTAANHSSELAAPTSGLGARRKKRAPVLSLVPKLDAPGHPGLKAALQLGKDETAISSAPPPVMSKNADVPTIPATPSFHRGLPPVPGTARFRPSGMDSDVSAPLTSAMPSLSLSATKEEDTNGDDDVSKTSTGTVDAFSLRLESKLKDLQATSEPRKSPRTPSIPPSLSVPGTSIALSRLTSVDGKSDPADTSVDAGHNKQTEGDVTVPAKTSTTLSRVSSHRTRPDADRRRSVQVVTGAGAAGPTSSFVGAAFQSPADRKERHRRTFSSDWPPPMLSREALTSLKAEVQAAAAKIEEQQS</sequence>